<keyword evidence="1" id="KW-0472">Membrane</keyword>
<reference evidence="2 3" key="1">
    <citation type="submission" date="2018-11" db="EMBL/GenBank/DDBJ databases">
        <title>Draft genome of Simplicispira Flexivirga sp. BO-16.</title>
        <authorList>
            <person name="Im W.T."/>
        </authorList>
    </citation>
    <scope>NUCLEOTIDE SEQUENCE [LARGE SCALE GENOMIC DNA]</scope>
    <source>
        <strain evidence="2 3">BO-16</strain>
    </source>
</reference>
<protein>
    <recommendedName>
        <fullName evidence="4">Polysaccharide chain length determinant N-terminal domain-containing protein</fullName>
    </recommendedName>
</protein>
<evidence type="ECO:0008006" key="4">
    <source>
        <dbReference type="Google" id="ProtNLM"/>
    </source>
</evidence>
<comment type="caution">
    <text evidence="2">The sequence shown here is derived from an EMBL/GenBank/DDBJ whole genome shotgun (WGS) entry which is preliminary data.</text>
</comment>
<evidence type="ECO:0000313" key="2">
    <source>
        <dbReference type="EMBL" id="RNI21177.1"/>
    </source>
</evidence>
<keyword evidence="1" id="KW-1133">Transmembrane helix</keyword>
<sequence>MATIRRRWLISCFAAVVAVICGGGLYVVVGPNYSASSIVTLIPPDSTVTSQQKSGAQYAPANPLLYLGSLTQARDVLVGALGSSEVSQAVQKAAPSAQFEAAADAVSSAPLIDITVTAKSSTQALAGLKAADAQVPGTLTAVQGNLSVEASSRITSMVISADDKAKPVKKKAIQDAGIGGVGILVVLLIVIAIVDSATHRTSRSGQSDSSDAASDTQP</sequence>
<evidence type="ECO:0000256" key="1">
    <source>
        <dbReference type="SAM" id="Phobius"/>
    </source>
</evidence>
<accession>A0A3M9M7I0</accession>
<dbReference type="AlphaFoldDB" id="A0A3M9M7I0"/>
<keyword evidence="3" id="KW-1185">Reference proteome</keyword>
<gene>
    <name evidence="2" type="ORF">EFY87_12975</name>
</gene>
<dbReference type="Proteomes" id="UP000271678">
    <property type="component" value="Unassembled WGS sequence"/>
</dbReference>
<keyword evidence="1" id="KW-0812">Transmembrane</keyword>
<dbReference type="EMBL" id="RJJQ01000012">
    <property type="protein sequence ID" value="RNI21177.1"/>
    <property type="molecule type" value="Genomic_DNA"/>
</dbReference>
<name>A0A3M9M7I0_9MICO</name>
<proteinExistence type="predicted"/>
<evidence type="ECO:0000313" key="3">
    <source>
        <dbReference type="Proteomes" id="UP000271678"/>
    </source>
</evidence>
<feature type="transmembrane region" description="Helical" evidence="1">
    <location>
        <begin position="7"/>
        <end position="29"/>
    </location>
</feature>
<feature type="transmembrane region" description="Helical" evidence="1">
    <location>
        <begin position="176"/>
        <end position="194"/>
    </location>
</feature>
<organism evidence="2 3">
    <name type="scientific">Flexivirga caeni</name>
    <dbReference type="NCBI Taxonomy" id="2294115"/>
    <lineage>
        <taxon>Bacteria</taxon>
        <taxon>Bacillati</taxon>
        <taxon>Actinomycetota</taxon>
        <taxon>Actinomycetes</taxon>
        <taxon>Micrococcales</taxon>
        <taxon>Dermacoccaceae</taxon>
        <taxon>Flexivirga</taxon>
    </lineage>
</organism>